<evidence type="ECO:0000313" key="2">
    <source>
        <dbReference type="Proteomes" id="UP000186817"/>
    </source>
</evidence>
<sequence length="190" mass="21368">MHLQDKGGPEPDPMSVFWMQFEDVKEYFGAVEICRIHENWSSDRTQVTVFRRTAVDICIWQEKHIAREVGFAVFRKLGPGADGKMRYDLTEYVGRARADDVSEEMILEDREAEWDPELTSGESRVLLYIQALLVLNAGYSGGVEEWKRVGFPALNAAVCAGGYVYRVVPVSFGLAQVQTIETQKVTLAGS</sequence>
<dbReference type="AlphaFoldDB" id="A0A1Q9E8B9"/>
<dbReference type="EMBL" id="LSRX01000230">
    <property type="protein sequence ID" value="OLQ03665.1"/>
    <property type="molecule type" value="Genomic_DNA"/>
</dbReference>
<keyword evidence="2" id="KW-1185">Reference proteome</keyword>
<gene>
    <name evidence="1" type="ORF">AK812_SmicGene13336</name>
</gene>
<name>A0A1Q9E8B9_SYMMI</name>
<protein>
    <submittedName>
        <fullName evidence="1">Uncharacterized protein</fullName>
    </submittedName>
</protein>
<dbReference type="OrthoDB" id="268518at2759"/>
<dbReference type="Proteomes" id="UP000186817">
    <property type="component" value="Unassembled WGS sequence"/>
</dbReference>
<comment type="caution">
    <text evidence="1">The sequence shown here is derived from an EMBL/GenBank/DDBJ whole genome shotgun (WGS) entry which is preliminary data.</text>
</comment>
<organism evidence="1 2">
    <name type="scientific">Symbiodinium microadriaticum</name>
    <name type="common">Dinoflagellate</name>
    <name type="synonym">Zooxanthella microadriatica</name>
    <dbReference type="NCBI Taxonomy" id="2951"/>
    <lineage>
        <taxon>Eukaryota</taxon>
        <taxon>Sar</taxon>
        <taxon>Alveolata</taxon>
        <taxon>Dinophyceae</taxon>
        <taxon>Suessiales</taxon>
        <taxon>Symbiodiniaceae</taxon>
        <taxon>Symbiodinium</taxon>
    </lineage>
</organism>
<evidence type="ECO:0000313" key="1">
    <source>
        <dbReference type="EMBL" id="OLQ03665.1"/>
    </source>
</evidence>
<proteinExistence type="predicted"/>
<accession>A0A1Q9E8B9</accession>
<reference evidence="1 2" key="1">
    <citation type="submission" date="2016-02" db="EMBL/GenBank/DDBJ databases">
        <title>Genome analysis of coral dinoflagellate symbionts highlights evolutionary adaptations to a symbiotic lifestyle.</title>
        <authorList>
            <person name="Aranda M."/>
            <person name="Li Y."/>
            <person name="Liew Y.J."/>
            <person name="Baumgarten S."/>
            <person name="Simakov O."/>
            <person name="Wilson M."/>
            <person name="Piel J."/>
            <person name="Ashoor H."/>
            <person name="Bougouffa S."/>
            <person name="Bajic V.B."/>
            <person name="Ryu T."/>
            <person name="Ravasi T."/>
            <person name="Bayer T."/>
            <person name="Micklem G."/>
            <person name="Kim H."/>
            <person name="Bhak J."/>
            <person name="Lajeunesse T.C."/>
            <person name="Voolstra C.R."/>
        </authorList>
    </citation>
    <scope>NUCLEOTIDE SEQUENCE [LARGE SCALE GENOMIC DNA]</scope>
    <source>
        <strain evidence="1 2">CCMP2467</strain>
    </source>
</reference>